<feature type="transmembrane region" description="Helical" evidence="8">
    <location>
        <begin position="311"/>
        <end position="337"/>
    </location>
</feature>
<proteinExistence type="inferred from homology"/>
<dbReference type="CDD" id="cd17320">
    <property type="entry name" value="MFS_MdfA_MDR_like"/>
    <property type="match status" value="1"/>
</dbReference>
<keyword evidence="6 8" id="KW-1133">Transmembrane helix</keyword>
<evidence type="ECO:0000313" key="11">
    <source>
        <dbReference type="Proteomes" id="UP000693892"/>
    </source>
</evidence>
<accession>A0A916NHH5</accession>
<dbReference type="GO" id="GO:0005886">
    <property type="term" value="C:plasma membrane"/>
    <property type="evidence" value="ECO:0007669"/>
    <property type="project" value="UniProtKB-SubCell"/>
</dbReference>
<gene>
    <name evidence="10" type="primary">bcr_3</name>
    <name evidence="10" type="ORF">LEUCIP111803_01278</name>
</gene>
<dbReference type="InterPro" id="IPR020846">
    <property type="entry name" value="MFS_dom"/>
</dbReference>
<feature type="transmembrane region" description="Helical" evidence="8">
    <location>
        <begin position="81"/>
        <end position="100"/>
    </location>
</feature>
<keyword evidence="5 8" id="KW-0812">Transmembrane</keyword>
<dbReference type="PANTHER" id="PTHR23502">
    <property type="entry name" value="MAJOR FACILITATOR SUPERFAMILY"/>
    <property type="match status" value="1"/>
</dbReference>
<comment type="similarity">
    <text evidence="2">Belongs to the major facilitator superfamily. Bcr/CmlA family.</text>
</comment>
<sequence length="407" mass="42100">MHSALRRPPTVTPLLVAVLGLLSMSSSIAMDTYLPALPDVASDLGTTPMLVQVTLTAFFVGQALGQLILGPMSDRYGRWRPLLVGSVIFVAAGVGAALAPNIWLLIALRTAQGFGAAAGPVIGRAVVADLATGARAARLFGILMMLFGIAPVIAPIIGGPLAEWGGWRATMWGIVVISVIALISVLIVPESLPAENRRVIPGRAIAGDFLDLLRIRPYLISTLLLAASFGVITAWLAASSFVLQEYFGLSPTGYSLSFAVIFLGFLLAGFANTLLLRRFLPVHILHGSMLVLVASVALLVLFLAIDALPLWLLLLLATVSCGMVAPISANATAIGIGAVPSNRAGSASALMGALETLIPASVIPVLGMFGSTPAPLVIAFAICAMVCLGLDFALRAAPGVRLRGSAA</sequence>
<dbReference type="PROSITE" id="PS50850">
    <property type="entry name" value="MFS"/>
    <property type="match status" value="1"/>
</dbReference>
<feature type="domain" description="Major facilitator superfamily (MFS) profile" evidence="9">
    <location>
        <begin position="13"/>
        <end position="401"/>
    </location>
</feature>
<comment type="caution">
    <text evidence="10">The sequence shown here is derived from an EMBL/GenBank/DDBJ whole genome shotgun (WGS) entry which is preliminary data.</text>
</comment>
<evidence type="ECO:0000313" key="10">
    <source>
        <dbReference type="EMBL" id="CAG7610223.1"/>
    </source>
</evidence>
<keyword evidence="11" id="KW-1185">Reference proteome</keyword>
<dbReference type="PANTHER" id="PTHR23502:SF132">
    <property type="entry name" value="POLYAMINE TRANSPORTER 2-RELATED"/>
    <property type="match status" value="1"/>
</dbReference>
<feature type="transmembrane region" description="Helical" evidence="8">
    <location>
        <begin position="139"/>
        <end position="157"/>
    </location>
</feature>
<dbReference type="InterPro" id="IPR004812">
    <property type="entry name" value="Efflux_drug-R_Bcr/CmlA"/>
</dbReference>
<keyword evidence="7 8" id="KW-0472">Membrane</keyword>
<evidence type="ECO:0000256" key="4">
    <source>
        <dbReference type="ARBA" id="ARBA00022475"/>
    </source>
</evidence>
<name>A0A916NHH5_9MICO</name>
<evidence type="ECO:0000256" key="6">
    <source>
        <dbReference type="ARBA" id="ARBA00022989"/>
    </source>
</evidence>
<feature type="transmembrane region" description="Helical" evidence="8">
    <location>
        <begin position="349"/>
        <end position="370"/>
    </location>
</feature>
<keyword evidence="4" id="KW-1003">Cell membrane</keyword>
<keyword evidence="3" id="KW-0813">Transport</keyword>
<dbReference type="InterPro" id="IPR011701">
    <property type="entry name" value="MFS"/>
</dbReference>
<dbReference type="GO" id="GO:0042910">
    <property type="term" value="F:xenobiotic transmembrane transporter activity"/>
    <property type="evidence" value="ECO:0007669"/>
    <property type="project" value="InterPro"/>
</dbReference>
<dbReference type="NCBIfam" id="TIGR00710">
    <property type="entry name" value="efflux_Bcr_CflA"/>
    <property type="match status" value="1"/>
</dbReference>
<feature type="transmembrane region" description="Helical" evidence="8">
    <location>
        <begin position="254"/>
        <end position="275"/>
    </location>
</feature>
<feature type="transmembrane region" description="Helical" evidence="8">
    <location>
        <begin position="287"/>
        <end position="305"/>
    </location>
</feature>
<reference evidence="10" key="1">
    <citation type="submission" date="2021-06" db="EMBL/GenBank/DDBJ databases">
        <authorList>
            <person name="Criscuolo A."/>
        </authorList>
    </citation>
    <scope>NUCLEOTIDE SEQUENCE</scope>
    <source>
        <strain evidence="10">CIP111803</strain>
    </source>
</reference>
<feature type="transmembrane region" description="Helical" evidence="8">
    <location>
        <begin position="218"/>
        <end position="242"/>
    </location>
</feature>
<feature type="transmembrane region" description="Helical" evidence="8">
    <location>
        <begin position="169"/>
        <end position="188"/>
    </location>
</feature>
<feature type="transmembrane region" description="Helical" evidence="8">
    <location>
        <begin position="106"/>
        <end position="127"/>
    </location>
</feature>
<evidence type="ECO:0000256" key="8">
    <source>
        <dbReference type="SAM" id="Phobius"/>
    </source>
</evidence>
<dbReference type="Proteomes" id="UP000693892">
    <property type="component" value="Unassembled WGS sequence"/>
</dbReference>
<evidence type="ECO:0000256" key="1">
    <source>
        <dbReference type="ARBA" id="ARBA00004651"/>
    </source>
</evidence>
<feature type="transmembrane region" description="Helical" evidence="8">
    <location>
        <begin position="376"/>
        <end position="394"/>
    </location>
</feature>
<evidence type="ECO:0000259" key="9">
    <source>
        <dbReference type="PROSITE" id="PS50850"/>
    </source>
</evidence>
<evidence type="ECO:0000256" key="3">
    <source>
        <dbReference type="ARBA" id="ARBA00022448"/>
    </source>
</evidence>
<feature type="transmembrane region" description="Helical" evidence="8">
    <location>
        <begin position="49"/>
        <end position="69"/>
    </location>
</feature>
<evidence type="ECO:0000256" key="5">
    <source>
        <dbReference type="ARBA" id="ARBA00022692"/>
    </source>
</evidence>
<dbReference type="GO" id="GO:1990961">
    <property type="term" value="P:xenobiotic detoxification by transmembrane export across the plasma membrane"/>
    <property type="evidence" value="ECO:0007669"/>
    <property type="project" value="InterPro"/>
</dbReference>
<dbReference type="EMBL" id="CAJVAP010000012">
    <property type="protein sequence ID" value="CAG7610223.1"/>
    <property type="molecule type" value="Genomic_DNA"/>
</dbReference>
<evidence type="ECO:0000256" key="2">
    <source>
        <dbReference type="ARBA" id="ARBA00006236"/>
    </source>
</evidence>
<evidence type="ECO:0000256" key="7">
    <source>
        <dbReference type="ARBA" id="ARBA00023136"/>
    </source>
</evidence>
<organism evidence="10 11">
    <name type="scientific">Leucobacter soli</name>
    <dbReference type="NCBI Taxonomy" id="2812850"/>
    <lineage>
        <taxon>Bacteria</taxon>
        <taxon>Bacillati</taxon>
        <taxon>Actinomycetota</taxon>
        <taxon>Actinomycetes</taxon>
        <taxon>Micrococcales</taxon>
        <taxon>Microbacteriaceae</taxon>
        <taxon>Leucobacter</taxon>
    </lineage>
</organism>
<comment type="subcellular location">
    <subcellularLocation>
        <location evidence="1">Cell membrane</location>
        <topology evidence="1">Multi-pass membrane protein</topology>
    </subcellularLocation>
</comment>
<protein>
    <submittedName>
        <fullName evidence="10">Bicyclomycin resistance protein</fullName>
    </submittedName>
</protein>
<dbReference type="Pfam" id="PF07690">
    <property type="entry name" value="MFS_1"/>
    <property type="match status" value="1"/>
</dbReference>
<dbReference type="AlphaFoldDB" id="A0A916NHH5"/>